<proteinExistence type="predicted"/>
<dbReference type="KEGG" id="dmm:dnm_035160"/>
<keyword evidence="2" id="KW-1185">Reference proteome</keyword>
<name>A0A975BLI6_9BACT</name>
<evidence type="ECO:0000313" key="1">
    <source>
        <dbReference type="EMBL" id="QTA87482.1"/>
    </source>
</evidence>
<protein>
    <submittedName>
        <fullName evidence="1">Uncharacterized protein</fullName>
    </submittedName>
</protein>
<dbReference type="Proteomes" id="UP000663722">
    <property type="component" value="Chromosome"/>
</dbReference>
<sequence length="47" mass="5231">MQKLSEAVFCSGYLKNSGKTQKIASLNFCTPEKLFDLLKILSCFVVS</sequence>
<organism evidence="1 2">
    <name type="scientific">Desulfonema magnum</name>
    <dbReference type="NCBI Taxonomy" id="45655"/>
    <lineage>
        <taxon>Bacteria</taxon>
        <taxon>Pseudomonadati</taxon>
        <taxon>Thermodesulfobacteriota</taxon>
        <taxon>Desulfobacteria</taxon>
        <taxon>Desulfobacterales</taxon>
        <taxon>Desulfococcaceae</taxon>
        <taxon>Desulfonema</taxon>
    </lineage>
</organism>
<gene>
    <name evidence="1" type="ORF">dnm_035160</name>
</gene>
<reference evidence="1" key="1">
    <citation type="journal article" date="2021" name="Microb. Physiol.">
        <title>Proteogenomic Insights into the Physiology of Marine, Sulfate-Reducing, Filamentous Desulfonema limicola and Desulfonema magnum.</title>
        <authorList>
            <person name="Schnaars V."/>
            <person name="Wohlbrand L."/>
            <person name="Scheve S."/>
            <person name="Hinrichs C."/>
            <person name="Reinhardt R."/>
            <person name="Rabus R."/>
        </authorList>
    </citation>
    <scope>NUCLEOTIDE SEQUENCE</scope>
    <source>
        <strain evidence="1">4be13</strain>
    </source>
</reference>
<evidence type="ECO:0000313" key="2">
    <source>
        <dbReference type="Proteomes" id="UP000663722"/>
    </source>
</evidence>
<dbReference type="EMBL" id="CP061800">
    <property type="protein sequence ID" value="QTA87482.1"/>
    <property type="molecule type" value="Genomic_DNA"/>
</dbReference>
<dbReference type="AlphaFoldDB" id="A0A975BLI6"/>
<accession>A0A975BLI6</accession>